<evidence type="ECO:0000313" key="2">
    <source>
        <dbReference type="Proteomes" id="UP000183971"/>
    </source>
</evidence>
<dbReference type="GeneID" id="42056445"/>
<dbReference type="VEuPathDB" id="FungiDB:FPRO_11576"/>
<reference evidence="2" key="1">
    <citation type="journal article" date="2016" name="Genome Biol. Evol.">
        <title>Comparative 'omics' of the Fusarium fujikuroi species complex highlights differences in genetic potential and metabolite synthesis.</title>
        <authorList>
            <person name="Niehaus E.-M."/>
            <person name="Muensterkoetter M."/>
            <person name="Proctor R.H."/>
            <person name="Brown D.W."/>
            <person name="Sharon A."/>
            <person name="Idan Y."/>
            <person name="Oren-Young L."/>
            <person name="Sieber C.M."/>
            <person name="Novak O."/>
            <person name="Pencik A."/>
            <person name="Tarkowska D."/>
            <person name="Hromadova K."/>
            <person name="Freeman S."/>
            <person name="Maymon M."/>
            <person name="Elazar M."/>
            <person name="Youssef S.A."/>
            <person name="El-Shabrawy E.S.M."/>
            <person name="Shalaby A.B.A."/>
            <person name="Houterman P."/>
            <person name="Brock N.L."/>
            <person name="Burkhardt I."/>
            <person name="Tsavkelova E.A."/>
            <person name="Dickschat J.S."/>
            <person name="Galuszka P."/>
            <person name="Gueldener U."/>
            <person name="Tudzynski B."/>
        </authorList>
    </citation>
    <scope>NUCLEOTIDE SEQUENCE [LARGE SCALE GENOMIC DNA]</scope>
    <source>
        <strain evidence="2">ET1</strain>
    </source>
</reference>
<protein>
    <submittedName>
        <fullName evidence="1">Uncharacterized protein</fullName>
    </submittedName>
</protein>
<comment type="caution">
    <text evidence="1">The sequence shown here is derived from an EMBL/GenBank/DDBJ whole genome shotgun (WGS) entry which is preliminary data.</text>
</comment>
<dbReference type="EMBL" id="FJOF01000010">
    <property type="protein sequence ID" value="CZR46129.1"/>
    <property type="molecule type" value="Genomic_DNA"/>
</dbReference>
<organism evidence="1 2">
    <name type="scientific">Fusarium proliferatum (strain ET1)</name>
    <name type="common">Orchid endophyte fungus</name>
    <dbReference type="NCBI Taxonomy" id="1227346"/>
    <lineage>
        <taxon>Eukaryota</taxon>
        <taxon>Fungi</taxon>
        <taxon>Dikarya</taxon>
        <taxon>Ascomycota</taxon>
        <taxon>Pezizomycotina</taxon>
        <taxon>Sordariomycetes</taxon>
        <taxon>Hypocreomycetidae</taxon>
        <taxon>Hypocreales</taxon>
        <taxon>Nectriaceae</taxon>
        <taxon>Fusarium</taxon>
        <taxon>Fusarium fujikuroi species complex</taxon>
    </lineage>
</organism>
<dbReference type="RefSeq" id="XP_031086663.1">
    <property type="nucleotide sequence ID" value="XM_031221067.1"/>
</dbReference>
<sequence length="204" mass="23349">MSEIPDPAHALPAPYLIYKNQLSDDQNRPLDKLWNEMFRKEYPKWGHLRSEADKAEWVYWANHLRTAKSTDKCYNRQLGKAGTDGNRRMSWEYIYATIAKGGKGKGWAGRAAAAYPNASIWRGQLNEDAEEATLAERPTQVTKKVQGARHKAQFMKTKPGKGNAKTRENPFGAFMRKSQKFKTTKKRLKNATKSLHTEIKSISY</sequence>
<dbReference type="Proteomes" id="UP000183971">
    <property type="component" value="Unassembled WGS sequence"/>
</dbReference>
<dbReference type="AlphaFoldDB" id="A0A1L7W0E4"/>
<gene>
    <name evidence="1" type="ORF">FPRO_11576</name>
</gene>
<keyword evidence="2" id="KW-1185">Reference proteome</keyword>
<proteinExistence type="predicted"/>
<name>A0A1L7W0E4_FUSPR</name>
<evidence type="ECO:0000313" key="1">
    <source>
        <dbReference type="EMBL" id="CZR46129.1"/>
    </source>
</evidence>
<accession>A0A1L7W0E4</accession>